<reference evidence="2" key="1">
    <citation type="journal article" date="2019" name="Int. J. Syst. Evol. Microbiol.">
        <title>The Global Catalogue of Microorganisms (GCM) 10K type strain sequencing project: providing services to taxonomists for standard genome sequencing and annotation.</title>
        <authorList>
            <consortium name="The Broad Institute Genomics Platform"/>
            <consortium name="The Broad Institute Genome Sequencing Center for Infectious Disease"/>
            <person name="Wu L."/>
            <person name="Ma J."/>
        </authorList>
    </citation>
    <scope>NUCLEOTIDE SEQUENCE [LARGE SCALE GENOMIC DNA]</scope>
    <source>
        <strain evidence="2">CCUG 62114</strain>
    </source>
</reference>
<dbReference type="InterPro" id="IPR012292">
    <property type="entry name" value="Globin/Proto"/>
</dbReference>
<dbReference type="EMBL" id="JBHTJM010000008">
    <property type="protein sequence ID" value="MFD0964017.1"/>
    <property type="molecule type" value="Genomic_DNA"/>
</dbReference>
<keyword evidence="2" id="KW-1185">Reference proteome</keyword>
<comment type="caution">
    <text evidence="1">The sequence shown here is derived from an EMBL/GenBank/DDBJ whole genome shotgun (WGS) entry which is preliminary data.</text>
</comment>
<dbReference type="InterPro" id="IPR009050">
    <property type="entry name" value="Globin-like_sf"/>
</dbReference>
<sequence>MQILTDIKNREDVFLLVSAFYEKVKVDRELGPFFNNVISDWESHIIHLTNFWESQLFMKNVFSGNPLKKHVEVDKKNNNSIQNEHFGIWLNYWLQTIDELFLGERAQLAKNRARNMGIFMFMEIFKARQ</sequence>
<accession>A0ABW3I331</accession>
<dbReference type="SUPFAM" id="SSF46458">
    <property type="entry name" value="Globin-like"/>
    <property type="match status" value="1"/>
</dbReference>
<gene>
    <name evidence="1" type="ORF">ACFQ1O_08385</name>
</gene>
<dbReference type="CDD" id="cd08916">
    <property type="entry name" value="TrHb3_P"/>
    <property type="match status" value="1"/>
</dbReference>
<evidence type="ECO:0000313" key="1">
    <source>
        <dbReference type="EMBL" id="MFD0964017.1"/>
    </source>
</evidence>
<name>A0ABW3I331_9FLAO</name>
<dbReference type="RefSeq" id="WP_377715322.1">
    <property type="nucleotide sequence ID" value="NZ_JBHTJM010000008.1"/>
</dbReference>
<organism evidence="1 2">
    <name type="scientific">Pseudofulvibacter geojedonensis</name>
    <dbReference type="NCBI Taxonomy" id="1123758"/>
    <lineage>
        <taxon>Bacteria</taxon>
        <taxon>Pseudomonadati</taxon>
        <taxon>Bacteroidota</taxon>
        <taxon>Flavobacteriia</taxon>
        <taxon>Flavobacteriales</taxon>
        <taxon>Flavobacteriaceae</taxon>
        <taxon>Pseudofulvibacter</taxon>
    </lineage>
</organism>
<protein>
    <submittedName>
        <fullName evidence="1">Group III truncated hemoglobin</fullName>
    </submittedName>
</protein>
<proteinExistence type="predicted"/>
<dbReference type="Gene3D" id="1.10.490.10">
    <property type="entry name" value="Globins"/>
    <property type="match status" value="1"/>
</dbReference>
<dbReference type="Proteomes" id="UP001596997">
    <property type="component" value="Unassembled WGS sequence"/>
</dbReference>
<evidence type="ECO:0000313" key="2">
    <source>
        <dbReference type="Proteomes" id="UP001596997"/>
    </source>
</evidence>